<sequence length="101" mass="10080">MHFHGWGLGLKTGMYYLRTKAAADAIQFTVEVDKVRRSQTMPNVAAAASAPSAAGSAAKGGYPAAAAADGAAAAPGADAMQAAIDRLKAAEPTNACLNCSA</sequence>
<gene>
    <name evidence="1" type="ORF">SACU0126_LOCUS23542</name>
</gene>
<evidence type="ECO:0000313" key="1">
    <source>
        <dbReference type="EMBL" id="CAE0577620.1"/>
    </source>
</evidence>
<organism evidence="1">
    <name type="scientific">Strombidinopsis acuminata</name>
    <dbReference type="NCBI Taxonomy" id="141414"/>
    <lineage>
        <taxon>Eukaryota</taxon>
        <taxon>Sar</taxon>
        <taxon>Alveolata</taxon>
        <taxon>Ciliophora</taxon>
        <taxon>Intramacronucleata</taxon>
        <taxon>Spirotrichea</taxon>
        <taxon>Choreotrichia</taxon>
        <taxon>Choreotrichida</taxon>
        <taxon>Strombidinopsidae</taxon>
        <taxon>Strombidinopsis</taxon>
    </lineage>
</organism>
<protein>
    <submittedName>
        <fullName evidence="1">Uncharacterized protein</fullName>
    </submittedName>
</protein>
<reference evidence="1" key="1">
    <citation type="submission" date="2021-01" db="EMBL/GenBank/DDBJ databases">
        <authorList>
            <person name="Corre E."/>
            <person name="Pelletier E."/>
            <person name="Niang G."/>
            <person name="Scheremetjew M."/>
            <person name="Finn R."/>
            <person name="Kale V."/>
            <person name="Holt S."/>
            <person name="Cochrane G."/>
            <person name="Meng A."/>
            <person name="Brown T."/>
            <person name="Cohen L."/>
        </authorList>
    </citation>
    <scope>NUCLEOTIDE SEQUENCE</scope>
    <source>
        <strain evidence="1">SPMC142</strain>
    </source>
</reference>
<accession>A0A7S3TB17</accession>
<name>A0A7S3TB17_9SPIT</name>
<dbReference type="EMBL" id="HBIQ01073904">
    <property type="protein sequence ID" value="CAE0577620.1"/>
    <property type="molecule type" value="Transcribed_RNA"/>
</dbReference>
<dbReference type="AlphaFoldDB" id="A0A7S3TB17"/>
<proteinExistence type="predicted"/>